<evidence type="ECO:0000256" key="1">
    <source>
        <dbReference type="SAM" id="MobiDB-lite"/>
    </source>
</evidence>
<organism evidence="2 3">
    <name type="scientific">Cervus elaphus hippelaphus</name>
    <name type="common">European red deer</name>
    <dbReference type="NCBI Taxonomy" id="46360"/>
    <lineage>
        <taxon>Eukaryota</taxon>
        <taxon>Metazoa</taxon>
        <taxon>Chordata</taxon>
        <taxon>Craniata</taxon>
        <taxon>Vertebrata</taxon>
        <taxon>Euteleostomi</taxon>
        <taxon>Mammalia</taxon>
        <taxon>Eutheria</taxon>
        <taxon>Laurasiatheria</taxon>
        <taxon>Artiodactyla</taxon>
        <taxon>Ruminantia</taxon>
        <taxon>Pecora</taxon>
        <taxon>Cervidae</taxon>
        <taxon>Cervinae</taxon>
        <taxon>Cervus</taxon>
    </lineage>
</organism>
<comment type="caution">
    <text evidence="2">The sequence shown here is derived from an EMBL/GenBank/DDBJ whole genome shotgun (WGS) entry which is preliminary data.</text>
</comment>
<dbReference type="Proteomes" id="UP000242450">
    <property type="component" value="Chromosome 7"/>
</dbReference>
<evidence type="ECO:0000313" key="3">
    <source>
        <dbReference type="Proteomes" id="UP000242450"/>
    </source>
</evidence>
<protein>
    <submittedName>
        <fullName evidence="2">Uncharacterized protein</fullName>
    </submittedName>
</protein>
<dbReference type="InterPro" id="IPR036543">
    <property type="entry name" value="Guanylate-bd_C_sf"/>
</dbReference>
<accession>A0A212D4K3</accession>
<evidence type="ECO:0000313" key="2">
    <source>
        <dbReference type="EMBL" id="OWK13153.1"/>
    </source>
</evidence>
<dbReference type="SUPFAM" id="SSF48340">
    <property type="entry name" value="Interferon-induced guanylate-binding protein 1 (GBP1), C-terminal domain"/>
    <property type="match status" value="1"/>
</dbReference>
<gene>
    <name evidence="2" type="ORF">Celaphus_00014166</name>
</gene>
<dbReference type="EMBL" id="MKHE01000007">
    <property type="protein sequence ID" value="OWK13153.1"/>
    <property type="molecule type" value="Genomic_DNA"/>
</dbReference>
<dbReference type="AlphaFoldDB" id="A0A212D4K3"/>
<sequence length="114" mass="13405">MRKEIREREKTSAEEWARGEATEREKEALEQKVKELQSKMEGDKSVFLKGVRLKTTKKMRERENLLRRMNERFEMLEILGMIKGELRECCKKTDELLCDAAEILAECPEGEPSI</sequence>
<dbReference type="GO" id="GO:0003924">
    <property type="term" value="F:GTPase activity"/>
    <property type="evidence" value="ECO:0007669"/>
    <property type="project" value="InterPro"/>
</dbReference>
<reference evidence="2 3" key="1">
    <citation type="journal article" date="2018" name="Mol. Genet. Genomics">
        <title>The red deer Cervus elaphus genome CerEla1.0: sequencing, annotating, genes, and chromosomes.</title>
        <authorList>
            <person name="Bana N.A."/>
            <person name="Nyiri A."/>
            <person name="Nagy J."/>
            <person name="Frank K."/>
            <person name="Nagy T."/>
            <person name="Steger V."/>
            <person name="Schiller M."/>
            <person name="Lakatos P."/>
            <person name="Sugar L."/>
            <person name="Horn P."/>
            <person name="Barta E."/>
            <person name="Orosz L."/>
        </authorList>
    </citation>
    <scope>NUCLEOTIDE SEQUENCE [LARGE SCALE GENOMIC DNA]</scope>
    <source>
        <strain evidence="2">Hungarian</strain>
    </source>
</reference>
<name>A0A212D4K3_CEREH</name>
<dbReference type="GO" id="GO:0005525">
    <property type="term" value="F:GTP binding"/>
    <property type="evidence" value="ECO:0007669"/>
    <property type="project" value="InterPro"/>
</dbReference>
<dbReference type="OrthoDB" id="9717031at2759"/>
<proteinExistence type="predicted"/>
<keyword evidence="3" id="KW-1185">Reference proteome</keyword>
<feature type="region of interest" description="Disordered" evidence="1">
    <location>
        <begin position="1"/>
        <end position="24"/>
    </location>
</feature>